<dbReference type="SUPFAM" id="SSF48403">
    <property type="entry name" value="Ankyrin repeat"/>
    <property type="match status" value="1"/>
</dbReference>
<gene>
    <name evidence="4" type="ORF">DGD08_10945</name>
</gene>
<dbReference type="PROSITE" id="PS50088">
    <property type="entry name" value="ANK_REPEAT"/>
    <property type="match status" value="2"/>
</dbReference>
<accession>A0A3D4V9C4</accession>
<keyword evidence="2 3" id="KW-0040">ANK repeat</keyword>
<dbReference type="Pfam" id="PF00023">
    <property type="entry name" value="Ank"/>
    <property type="match status" value="1"/>
</dbReference>
<evidence type="ECO:0000256" key="1">
    <source>
        <dbReference type="ARBA" id="ARBA00022737"/>
    </source>
</evidence>
<dbReference type="EMBL" id="DPIY01000010">
    <property type="protein sequence ID" value="HCT57705.1"/>
    <property type="molecule type" value="Genomic_DNA"/>
</dbReference>
<dbReference type="PANTHER" id="PTHR24198">
    <property type="entry name" value="ANKYRIN REPEAT AND PROTEIN KINASE DOMAIN-CONTAINING PROTEIN"/>
    <property type="match status" value="1"/>
</dbReference>
<dbReference type="PANTHER" id="PTHR24198:SF165">
    <property type="entry name" value="ANKYRIN REPEAT-CONTAINING PROTEIN-RELATED"/>
    <property type="match status" value="1"/>
</dbReference>
<dbReference type="Proteomes" id="UP000264071">
    <property type="component" value="Unassembled WGS sequence"/>
</dbReference>
<sequence>MPRSPMYQPVDLRQSRPMQLHEGVWSTTTLVWDALVSAATGDLDHLQQLVSATPPLRSCQYDYTSPLQLAVRSGHGEIVDWLVEQGALDPDARTHPFLDPLVTYAEDRGELAIAERLRAALKEPGRAHAWGDTGAIQRGRSDEARALETLIDRGAHDEVRTLLNAHPALAKDPDAYWGEGLLSVPANNGDHDMLALLMSYGATVPLESKWGARYYFKHTATAAWLLERGMSPEHRNWRQFRLLHDVAFTGEVDKAALLLQWGAQIDAIDDDYASTPLGYAAHWGREDMVAFLLERGANPNAAGAPWATPLAWAQRKGHGAIVERLRGAEAG</sequence>
<dbReference type="SMART" id="SM00248">
    <property type="entry name" value="ANK"/>
    <property type="match status" value="3"/>
</dbReference>
<dbReference type="InterPro" id="IPR002110">
    <property type="entry name" value="Ankyrin_rpt"/>
</dbReference>
<organism evidence="4 5">
    <name type="scientific">Gemmatimonas aurantiaca</name>
    <dbReference type="NCBI Taxonomy" id="173480"/>
    <lineage>
        <taxon>Bacteria</taxon>
        <taxon>Pseudomonadati</taxon>
        <taxon>Gemmatimonadota</taxon>
        <taxon>Gemmatimonadia</taxon>
        <taxon>Gemmatimonadales</taxon>
        <taxon>Gemmatimonadaceae</taxon>
        <taxon>Gemmatimonas</taxon>
    </lineage>
</organism>
<proteinExistence type="predicted"/>
<dbReference type="AlphaFoldDB" id="A0A3D4V9C4"/>
<dbReference type="InterPro" id="IPR036770">
    <property type="entry name" value="Ankyrin_rpt-contain_sf"/>
</dbReference>
<feature type="repeat" description="ANK" evidence="3">
    <location>
        <begin position="272"/>
        <end position="304"/>
    </location>
</feature>
<dbReference type="PROSITE" id="PS50297">
    <property type="entry name" value="ANK_REP_REGION"/>
    <property type="match status" value="2"/>
</dbReference>
<keyword evidence="1" id="KW-0677">Repeat</keyword>
<evidence type="ECO:0000256" key="2">
    <source>
        <dbReference type="ARBA" id="ARBA00023043"/>
    </source>
</evidence>
<evidence type="ECO:0000256" key="3">
    <source>
        <dbReference type="PROSITE-ProRule" id="PRU00023"/>
    </source>
</evidence>
<evidence type="ECO:0000313" key="5">
    <source>
        <dbReference type="Proteomes" id="UP000264071"/>
    </source>
</evidence>
<feature type="repeat" description="ANK" evidence="3">
    <location>
        <begin position="62"/>
        <end position="87"/>
    </location>
</feature>
<name>A0A3D4V9C4_9BACT</name>
<dbReference type="Gene3D" id="1.25.40.20">
    <property type="entry name" value="Ankyrin repeat-containing domain"/>
    <property type="match status" value="2"/>
</dbReference>
<protein>
    <submittedName>
        <fullName evidence="4">Ankyrin repeat domain-containing protein</fullName>
    </submittedName>
</protein>
<comment type="caution">
    <text evidence="4">The sequence shown here is derived from an EMBL/GenBank/DDBJ whole genome shotgun (WGS) entry which is preliminary data.</text>
</comment>
<evidence type="ECO:0000313" key="4">
    <source>
        <dbReference type="EMBL" id="HCT57705.1"/>
    </source>
</evidence>
<reference evidence="4 5" key="1">
    <citation type="journal article" date="2018" name="Nat. Biotechnol.">
        <title>A standardized bacterial taxonomy based on genome phylogeny substantially revises the tree of life.</title>
        <authorList>
            <person name="Parks D.H."/>
            <person name="Chuvochina M."/>
            <person name="Waite D.W."/>
            <person name="Rinke C."/>
            <person name="Skarshewski A."/>
            <person name="Chaumeil P.A."/>
            <person name="Hugenholtz P."/>
        </authorList>
    </citation>
    <scope>NUCLEOTIDE SEQUENCE [LARGE SCALE GENOMIC DNA]</scope>
    <source>
        <strain evidence="4">UBA8844</strain>
    </source>
</reference>
<dbReference type="Pfam" id="PF12796">
    <property type="entry name" value="Ank_2"/>
    <property type="match status" value="1"/>
</dbReference>